<comment type="caution">
    <text evidence="1">The sequence shown here is derived from an EMBL/GenBank/DDBJ whole genome shotgun (WGS) entry which is preliminary data.</text>
</comment>
<evidence type="ECO:0000313" key="2">
    <source>
        <dbReference type="Proteomes" id="UP000613740"/>
    </source>
</evidence>
<keyword evidence="2" id="KW-1185">Reference proteome</keyword>
<evidence type="ECO:0000313" key="1">
    <source>
        <dbReference type="EMBL" id="KAG2451914.1"/>
    </source>
</evidence>
<protein>
    <submittedName>
        <fullName evidence="1">Uncharacterized protein</fullName>
    </submittedName>
</protein>
<reference evidence="1" key="1">
    <citation type="journal article" date="2020" name="bioRxiv">
        <title>Comparative genomics of Chlamydomonas.</title>
        <authorList>
            <person name="Craig R.J."/>
            <person name="Hasan A.R."/>
            <person name="Ness R.W."/>
            <person name="Keightley P.D."/>
        </authorList>
    </citation>
    <scope>NUCLEOTIDE SEQUENCE</scope>
    <source>
        <strain evidence="1">CCAP 11/173</strain>
    </source>
</reference>
<dbReference type="EMBL" id="JAEHOD010000007">
    <property type="protein sequence ID" value="KAG2451914.1"/>
    <property type="molecule type" value="Genomic_DNA"/>
</dbReference>
<dbReference type="AlphaFoldDB" id="A0A836BAA2"/>
<gene>
    <name evidence="1" type="ORF">HYH02_003689</name>
</gene>
<dbReference type="OrthoDB" id="530925at2759"/>
<proteinExistence type="predicted"/>
<sequence>MSLNQKGTFSYLDDDVHWVRLDAVTTARLERINNSVARVYLVDNDNVQVAVPNNLTMTDQAGNVVAPYMQNFLITWVESYTLTLNGQVVMRINNGRQQSILARPDAAHGVD</sequence>
<accession>A0A836BAA2</accession>
<dbReference type="Proteomes" id="UP000613740">
    <property type="component" value="Unassembled WGS sequence"/>
</dbReference>
<name>A0A836BAA2_9CHLO</name>
<organism evidence="1 2">
    <name type="scientific">Chlamydomonas schloesseri</name>
    <dbReference type="NCBI Taxonomy" id="2026947"/>
    <lineage>
        <taxon>Eukaryota</taxon>
        <taxon>Viridiplantae</taxon>
        <taxon>Chlorophyta</taxon>
        <taxon>core chlorophytes</taxon>
        <taxon>Chlorophyceae</taxon>
        <taxon>CS clade</taxon>
        <taxon>Chlamydomonadales</taxon>
        <taxon>Chlamydomonadaceae</taxon>
        <taxon>Chlamydomonas</taxon>
    </lineage>
</organism>